<feature type="compositionally biased region" description="Basic and acidic residues" evidence="1">
    <location>
        <begin position="24"/>
        <end position="37"/>
    </location>
</feature>
<dbReference type="InterPro" id="IPR007789">
    <property type="entry name" value="DUF688"/>
</dbReference>
<organism evidence="2 3">
    <name type="scientific">Eucalyptus globulus</name>
    <name type="common">Tasmanian blue gum</name>
    <dbReference type="NCBI Taxonomy" id="34317"/>
    <lineage>
        <taxon>Eukaryota</taxon>
        <taxon>Viridiplantae</taxon>
        <taxon>Streptophyta</taxon>
        <taxon>Embryophyta</taxon>
        <taxon>Tracheophyta</taxon>
        <taxon>Spermatophyta</taxon>
        <taxon>Magnoliopsida</taxon>
        <taxon>eudicotyledons</taxon>
        <taxon>Gunneridae</taxon>
        <taxon>Pentapetalae</taxon>
        <taxon>rosids</taxon>
        <taxon>malvids</taxon>
        <taxon>Myrtales</taxon>
        <taxon>Myrtaceae</taxon>
        <taxon>Myrtoideae</taxon>
        <taxon>Eucalypteae</taxon>
        <taxon>Eucalyptus</taxon>
    </lineage>
</organism>
<evidence type="ECO:0000313" key="3">
    <source>
        <dbReference type="Proteomes" id="UP001634007"/>
    </source>
</evidence>
<evidence type="ECO:0000256" key="1">
    <source>
        <dbReference type="SAM" id="MobiDB-lite"/>
    </source>
</evidence>
<protein>
    <recommendedName>
        <fullName evidence="4">Hydroxyproline-rich glycoprotein family protein</fullName>
    </recommendedName>
</protein>
<comment type="caution">
    <text evidence="2">The sequence shown here is derived from an EMBL/GenBank/DDBJ whole genome shotgun (WGS) entry which is preliminary data.</text>
</comment>
<feature type="region of interest" description="Disordered" evidence="1">
    <location>
        <begin position="63"/>
        <end position="136"/>
    </location>
</feature>
<dbReference type="Pfam" id="PF05097">
    <property type="entry name" value="DUF688"/>
    <property type="match status" value="1"/>
</dbReference>
<feature type="compositionally biased region" description="Polar residues" evidence="1">
    <location>
        <begin position="229"/>
        <end position="238"/>
    </location>
</feature>
<dbReference type="Proteomes" id="UP001634007">
    <property type="component" value="Unassembled WGS sequence"/>
</dbReference>
<sequence length="316" mass="34300">MAEKEVEDPKKKRVRQPPSIPFLWEERPGMPKKDWKDNASSSRPVPPPAKLVASIPFIWEEKPGKPLTSISQPPTEPKTPTTNTNLVGPPLPLPPSRCLEADGSYGDFSDNDGDGGSNDETSELDGEPFLFETNDNSFSSPPSVLVNLFLSSTTISTAIPVQMISSRGDAGPEIQSCPSSPASDSKSSTSSSASGTSSLVGASFLECLFPILPPNSGFVEKVESSERQLSSVTELNGTTEDRESNSSLMVRRPRTLGELMLMSRRMSCRRKAVHMRKQNLSMEFARQSAFGCGIFGSGSNMLKGLSCRRQLRLKLV</sequence>
<dbReference type="EMBL" id="JBJKBG010000011">
    <property type="protein sequence ID" value="KAL3714041.1"/>
    <property type="molecule type" value="Genomic_DNA"/>
</dbReference>
<feature type="compositionally biased region" description="Low complexity" evidence="1">
    <location>
        <begin position="176"/>
        <end position="193"/>
    </location>
</feature>
<dbReference type="PANTHER" id="PTHR37767">
    <property type="entry name" value="HYDROXYPROLINE-RICH GLYCOPROTEIN FAMILY PROTEIN"/>
    <property type="match status" value="1"/>
</dbReference>
<keyword evidence="3" id="KW-1185">Reference proteome</keyword>
<dbReference type="AlphaFoldDB" id="A0ABD3IMH8"/>
<feature type="region of interest" description="Disordered" evidence="1">
    <location>
        <begin position="1"/>
        <end position="50"/>
    </location>
</feature>
<accession>A0ABD3IMH8</accession>
<feature type="compositionally biased region" description="Basic and acidic residues" evidence="1">
    <location>
        <begin position="1"/>
        <end position="10"/>
    </location>
</feature>
<reference evidence="2 3" key="1">
    <citation type="submission" date="2024-11" db="EMBL/GenBank/DDBJ databases">
        <title>Chromosome-level genome assembly of Eucalyptus globulus Labill. provides insights into its genome evolution.</title>
        <authorList>
            <person name="Li X."/>
        </authorList>
    </citation>
    <scope>NUCLEOTIDE SEQUENCE [LARGE SCALE GENOMIC DNA]</scope>
    <source>
        <strain evidence="2">CL2024</strain>
        <tissue evidence="2">Fresh tender leaves</tissue>
    </source>
</reference>
<feature type="region of interest" description="Disordered" evidence="1">
    <location>
        <begin position="167"/>
        <end position="193"/>
    </location>
</feature>
<dbReference type="PANTHER" id="PTHR37767:SF1">
    <property type="entry name" value="HYDROXYPROLINE-RICH GLYCOPROTEIN FAMILY PROTEIN"/>
    <property type="match status" value="1"/>
</dbReference>
<gene>
    <name evidence="2" type="ORF">ACJRO7_006049</name>
</gene>
<proteinExistence type="predicted"/>
<evidence type="ECO:0000313" key="2">
    <source>
        <dbReference type="EMBL" id="KAL3714041.1"/>
    </source>
</evidence>
<feature type="region of interest" description="Disordered" evidence="1">
    <location>
        <begin position="229"/>
        <end position="248"/>
    </location>
</feature>
<evidence type="ECO:0008006" key="4">
    <source>
        <dbReference type="Google" id="ProtNLM"/>
    </source>
</evidence>
<name>A0ABD3IMH8_EUCGL</name>